<keyword evidence="3" id="KW-1185">Reference proteome</keyword>
<protein>
    <submittedName>
        <fullName evidence="2">Uncharacterized protein</fullName>
    </submittedName>
</protein>
<dbReference type="RefSeq" id="XP_049262073.1">
    <property type="nucleotide sequence ID" value="XM_049408619.1"/>
</dbReference>
<keyword evidence="1" id="KW-0472">Membrane</keyword>
<sequence length="177" mass="20834">MFPVLITTYLIPKFIGPESFEYIETNFRAHLLSKPYCDSRPDECRILMDLNYGDPKALRRKYYAPYEAYYLRHYTIEIWDEYVLKLITMYPSKKLVLFIATSLYELDNEDEFFAQFVVGMEILLGIFDSMAYQVVKGVIVSRVWILLILAGIFTVIETWGAVFKTLRIILRNTSSVY</sequence>
<dbReference type="OrthoDB" id="4013261at2759"/>
<reference evidence="2 3" key="1">
    <citation type="journal article" date="2021" name="DNA Res.">
        <title>Genome analysis of Candida subhashii reveals its hybrid nature and dual mitochondrial genome conformations.</title>
        <authorList>
            <person name="Mixao V."/>
            <person name="Hegedusova E."/>
            <person name="Saus E."/>
            <person name="Pryszcz L.P."/>
            <person name="Cillingova A."/>
            <person name="Nosek J."/>
            <person name="Gabaldon T."/>
        </authorList>
    </citation>
    <scope>NUCLEOTIDE SEQUENCE [LARGE SCALE GENOMIC DNA]</scope>
    <source>
        <strain evidence="2 3">CBS 10753</strain>
    </source>
</reference>
<dbReference type="AlphaFoldDB" id="A0A8J5QRR6"/>
<accession>A0A8J5QRR6</accession>
<dbReference type="GeneID" id="73471439"/>
<evidence type="ECO:0000313" key="3">
    <source>
        <dbReference type="Proteomes" id="UP000694255"/>
    </source>
</evidence>
<feature type="transmembrane region" description="Helical" evidence="1">
    <location>
        <begin position="143"/>
        <end position="162"/>
    </location>
</feature>
<evidence type="ECO:0000313" key="2">
    <source>
        <dbReference type="EMBL" id="KAG7661840.1"/>
    </source>
</evidence>
<keyword evidence="1" id="KW-0812">Transmembrane</keyword>
<name>A0A8J5QRR6_9ASCO</name>
<keyword evidence="1" id="KW-1133">Transmembrane helix</keyword>
<organism evidence="2 3">
    <name type="scientific">[Candida] subhashii</name>
    <dbReference type="NCBI Taxonomy" id="561895"/>
    <lineage>
        <taxon>Eukaryota</taxon>
        <taxon>Fungi</taxon>
        <taxon>Dikarya</taxon>
        <taxon>Ascomycota</taxon>
        <taxon>Saccharomycotina</taxon>
        <taxon>Pichiomycetes</taxon>
        <taxon>Debaryomycetaceae</taxon>
        <taxon>Spathaspora</taxon>
    </lineage>
</organism>
<evidence type="ECO:0000256" key="1">
    <source>
        <dbReference type="SAM" id="Phobius"/>
    </source>
</evidence>
<dbReference type="Proteomes" id="UP000694255">
    <property type="component" value="Unassembled WGS sequence"/>
</dbReference>
<proteinExistence type="predicted"/>
<comment type="caution">
    <text evidence="2">The sequence shown here is derived from an EMBL/GenBank/DDBJ whole genome shotgun (WGS) entry which is preliminary data.</text>
</comment>
<dbReference type="EMBL" id="JAGSYN010000194">
    <property type="protein sequence ID" value="KAG7661840.1"/>
    <property type="molecule type" value="Genomic_DNA"/>
</dbReference>
<gene>
    <name evidence="2" type="ORF">J8A68_004639</name>
</gene>